<dbReference type="EMBL" id="JAGTJR010000003">
    <property type="protein sequence ID" value="KAH7062624.1"/>
    <property type="molecule type" value="Genomic_DNA"/>
</dbReference>
<comment type="catalytic activity">
    <reaction evidence="4">
        <text>L-tryptophan + O2 = N-formyl-L-kynurenine</text>
        <dbReference type="Rhea" id="RHEA:24536"/>
        <dbReference type="ChEBI" id="CHEBI:15379"/>
        <dbReference type="ChEBI" id="CHEBI:57912"/>
        <dbReference type="ChEBI" id="CHEBI:58629"/>
    </reaction>
</comment>
<dbReference type="Gene3D" id="1.20.58.480">
    <property type="match status" value="1"/>
</dbReference>
<dbReference type="InterPro" id="IPR000898">
    <property type="entry name" value="Indolamine_dOase"/>
</dbReference>
<evidence type="ECO:0000313" key="7">
    <source>
        <dbReference type="Proteomes" id="UP000774617"/>
    </source>
</evidence>
<evidence type="ECO:0000256" key="3">
    <source>
        <dbReference type="ARBA" id="ARBA00023004"/>
    </source>
</evidence>
<evidence type="ECO:0000313" key="6">
    <source>
        <dbReference type="EMBL" id="KAH7062624.1"/>
    </source>
</evidence>
<reference evidence="6 7" key="1">
    <citation type="journal article" date="2021" name="Nat. Commun.">
        <title>Genetic determinants of endophytism in the Arabidopsis root mycobiome.</title>
        <authorList>
            <person name="Mesny F."/>
            <person name="Miyauchi S."/>
            <person name="Thiergart T."/>
            <person name="Pickel B."/>
            <person name="Atanasova L."/>
            <person name="Karlsson M."/>
            <person name="Huettel B."/>
            <person name="Barry K.W."/>
            <person name="Haridas S."/>
            <person name="Chen C."/>
            <person name="Bauer D."/>
            <person name="Andreopoulos W."/>
            <person name="Pangilinan J."/>
            <person name="LaButti K."/>
            <person name="Riley R."/>
            <person name="Lipzen A."/>
            <person name="Clum A."/>
            <person name="Drula E."/>
            <person name="Henrissat B."/>
            <person name="Kohler A."/>
            <person name="Grigoriev I.V."/>
            <person name="Martin F.M."/>
            <person name="Hacquard S."/>
        </authorList>
    </citation>
    <scope>NUCLEOTIDE SEQUENCE [LARGE SCALE GENOMIC DNA]</scope>
    <source>
        <strain evidence="6 7">MPI-SDFR-AT-0080</strain>
    </source>
</reference>
<proteinExistence type="inferred from homology"/>
<evidence type="ECO:0000256" key="5">
    <source>
        <dbReference type="SAM" id="SignalP"/>
    </source>
</evidence>
<gene>
    <name evidence="6" type="ORF">B0J12DRAFT_241858</name>
</gene>
<dbReference type="InterPro" id="IPR037217">
    <property type="entry name" value="Trp/Indoleamine_2_3_dOase-like"/>
</dbReference>
<protein>
    <recommendedName>
        <fullName evidence="4">Indoleamine 2,3-dioxygenase</fullName>
        <ecNumber evidence="4">1.13.11.52</ecNumber>
    </recommendedName>
</protein>
<dbReference type="EC" id="1.13.11.52" evidence="4"/>
<comment type="similarity">
    <text evidence="1 4">Belongs to the indoleamine 2,3-dioxygenase family.</text>
</comment>
<feature type="chain" id="PRO_5047443635" description="Indoleamine 2,3-dioxygenase" evidence="5">
    <location>
        <begin position="22"/>
        <end position="489"/>
    </location>
</feature>
<comment type="caution">
    <text evidence="6">The sequence shown here is derived from an EMBL/GenBank/DDBJ whole genome shotgun (WGS) entry which is preliminary data.</text>
</comment>
<sequence>MIASFEHLLWSLLSYLKTLLFTLFTGVTLHSSHPVKSVVNEKSEDEPAFSPNYIVSRIAALKDSHEAFSLLHKMITIDGAGSWPPRCSSNLSAWPAALRPYHEIYLEMAPYLSVAEPSLDDTENANRRTRFRTRMQKLLDSRVDLPAVEALLSRAEAGDADVIPADVFNRFFSCIAMLRHAYRWSTIPAVKLAQLEKHIPYPHALMLPWPFLNRRYAFTSPAGNIMTNFVMNWDWDSAPSASLPAAGPTYRINVGRANPSIARAEYWFAYMLVETERLALPVYLDIALALLHRARGDRGELLAALRRIRDNTRAIAKVFYDNMTSDKVEPRVWMSWVQGFHAYGATEDAVTEEGAREYDGVSANQLPFFQVVDAFLGLRRTYLDGQERRSNILGAQREMGDGVARLCFRDEVRSGDEEVEGLMREIARVVRVWRAAHKVRIVPYFEQPAPERLIMTAGKSVLETKGLSSVQLAMDFMNKLLGDRMQETT</sequence>
<keyword evidence="4" id="KW-0349">Heme</keyword>
<organism evidence="6 7">
    <name type="scientific">Macrophomina phaseolina</name>
    <dbReference type="NCBI Taxonomy" id="35725"/>
    <lineage>
        <taxon>Eukaryota</taxon>
        <taxon>Fungi</taxon>
        <taxon>Dikarya</taxon>
        <taxon>Ascomycota</taxon>
        <taxon>Pezizomycotina</taxon>
        <taxon>Dothideomycetes</taxon>
        <taxon>Dothideomycetes incertae sedis</taxon>
        <taxon>Botryosphaeriales</taxon>
        <taxon>Botryosphaeriaceae</taxon>
        <taxon>Macrophomina</taxon>
    </lineage>
</organism>
<keyword evidence="5" id="KW-0732">Signal</keyword>
<evidence type="ECO:0000256" key="1">
    <source>
        <dbReference type="ARBA" id="ARBA00007119"/>
    </source>
</evidence>
<keyword evidence="2 4" id="KW-0479">Metal-binding</keyword>
<keyword evidence="4" id="KW-0223">Dioxygenase</keyword>
<keyword evidence="7" id="KW-1185">Reference proteome</keyword>
<keyword evidence="4" id="KW-0560">Oxidoreductase</keyword>
<name>A0ABQ8GR11_9PEZI</name>
<comment type="function">
    <text evidence="4">Produces N-formyl-kynurenine through the oxidation of tryptophan.</text>
</comment>
<evidence type="ECO:0000256" key="2">
    <source>
        <dbReference type="ARBA" id="ARBA00022723"/>
    </source>
</evidence>
<dbReference type="SUPFAM" id="SSF140959">
    <property type="entry name" value="Indolic compounds 2,3-dioxygenase-like"/>
    <property type="match status" value="1"/>
</dbReference>
<dbReference type="PANTHER" id="PTHR28657:SF11">
    <property type="entry name" value="INDOLEAMINE 2,3-DIOXYGENASE"/>
    <property type="match status" value="1"/>
</dbReference>
<evidence type="ECO:0000256" key="4">
    <source>
        <dbReference type="RuleBase" id="RU369119"/>
    </source>
</evidence>
<dbReference type="PANTHER" id="PTHR28657">
    <property type="entry name" value="INDOLEAMINE 2,3-DIOXYGENASE"/>
    <property type="match status" value="1"/>
</dbReference>
<dbReference type="Proteomes" id="UP000774617">
    <property type="component" value="Unassembled WGS sequence"/>
</dbReference>
<keyword evidence="3 4" id="KW-0408">Iron</keyword>
<feature type="signal peptide" evidence="5">
    <location>
        <begin position="1"/>
        <end position="21"/>
    </location>
</feature>
<accession>A0ABQ8GR11</accession>